<evidence type="ECO:0000313" key="1">
    <source>
        <dbReference type="EMBL" id="MFH4973536.1"/>
    </source>
</evidence>
<gene>
    <name evidence="1" type="ORF">AB6A40_000245</name>
</gene>
<dbReference type="AlphaFoldDB" id="A0ABD6E2Y6"/>
<proteinExistence type="predicted"/>
<reference evidence="1 2" key="1">
    <citation type="submission" date="2024-08" db="EMBL/GenBank/DDBJ databases">
        <title>Gnathostoma spinigerum genome.</title>
        <authorList>
            <person name="Gonzalez-Bertolin B."/>
            <person name="Monzon S."/>
            <person name="Zaballos A."/>
            <person name="Jimenez P."/>
            <person name="Dekumyoy P."/>
            <person name="Varona S."/>
            <person name="Cuesta I."/>
            <person name="Sumanam S."/>
            <person name="Adisakwattana P."/>
            <person name="Gasser R.B."/>
            <person name="Hernandez-Gonzalez A."/>
            <person name="Young N.D."/>
            <person name="Perteguer M.J."/>
        </authorList>
    </citation>
    <scope>NUCLEOTIDE SEQUENCE [LARGE SCALE GENOMIC DNA]</scope>
    <source>
        <strain evidence="1">AL3</strain>
        <tissue evidence="1">Liver</tissue>
    </source>
</reference>
<sequence>MDAFEETWKTMNVEENVYNFVAHYEMCRSSVETLIHSYVMASENGLKKLEDLSERIKYTSSDFFDEIDGILERLEQQENPTYIDSGIEDILQRLVIHFDSNEKPSTHFRMAVDRYVQMERRNLLEYSSRLITAKGTLSDIESILPRQIEELRQSVIFTIANKNKNDFEKRRRKKLQTVLNAIVDEH</sequence>
<keyword evidence="2" id="KW-1185">Reference proteome</keyword>
<comment type="caution">
    <text evidence="1">The sequence shown here is derived from an EMBL/GenBank/DDBJ whole genome shotgun (WGS) entry which is preliminary data.</text>
</comment>
<evidence type="ECO:0000313" key="2">
    <source>
        <dbReference type="Proteomes" id="UP001608902"/>
    </source>
</evidence>
<name>A0ABD6E2Y6_9BILA</name>
<dbReference type="Proteomes" id="UP001608902">
    <property type="component" value="Unassembled WGS sequence"/>
</dbReference>
<organism evidence="1 2">
    <name type="scientific">Gnathostoma spinigerum</name>
    <dbReference type="NCBI Taxonomy" id="75299"/>
    <lineage>
        <taxon>Eukaryota</taxon>
        <taxon>Metazoa</taxon>
        <taxon>Ecdysozoa</taxon>
        <taxon>Nematoda</taxon>
        <taxon>Chromadorea</taxon>
        <taxon>Rhabditida</taxon>
        <taxon>Spirurina</taxon>
        <taxon>Gnathostomatomorpha</taxon>
        <taxon>Gnathostomatoidea</taxon>
        <taxon>Gnathostomatidae</taxon>
        <taxon>Gnathostoma</taxon>
    </lineage>
</organism>
<protein>
    <recommendedName>
        <fullName evidence="3">Exocyst complex component Sec6</fullName>
    </recommendedName>
</protein>
<evidence type="ECO:0008006" key="3">
    <source>
        <dbReference type="Google" id="ProtNLM"/>
    </source>
</evidence>
<accession>A0ABD6E2Y6</accession>
<dbReference type="EMBL" id="JBGFUD010000061">
    <property type="protein sequence ID" value="MFH4973536.1"/>
    <property type="molecule type" value="Genomic_DNA"/>
</dbReference>